<evidence type="ECO:0000313" key="3">
    <source>
        <dbReference type="Proteomes" id="UP000050956"/>
    </source>
</evidence>
<evidence type="ECO:0000313" key="2">
    <source>
        <dbReference type="EMBL" id="KRG79697.1"/>
    </source>
</evidence>
<dbReference type="InterPro" id="IPR000488">
    <property type="entry name" value="Death_dom"/>
</dbReference>
<sequence>MPADLISKKTRLELREYFVGTSLREIKSEFDAADIEADLNYEPAVGGQRRTLIEQYYHTIDWAKWSDIRKFVTVYESVLNTVEDSEQQGQEWAAKTFRSLKKWIERDGFAFQGGRLTVSATNHGLEQITDAVRELDLPELHRQIRRMQAAVESDPALAIGTAKELVESTCKTILEARQLHYVEDADIGQLVKETRKALGLIPESVPNAAKGSESIRRLLSNLGNVAQGLGELRNLYGTGHGKGGGVRGLGPRHARLAVGAAATLATFLLETHLERSI</sequence>
<dbReference type="EMBL" id="LDJM01000001">
    <property type="protein sequence ID" value="KRG79697.1"/>
    <property type="molecule type" value="Genomic_DNA"/>
</dbReference>
<dbReference type="OrthoDB" id="5497289at2"/>
<gene>
    <name evidence="2" type="ORF">ABB30_00005</name>
</gene>
<feature type="domain" description="Death" evidence="1">
    <location>
        <begin position="63"/>
        <end position="148"/>
    </location>
</feature>
<name>A0A0R0DMZ9_9GAMM</name>
<dbReference type="Pfam" id="PF14355">
    <property type="entry name" value="Abi_C"/>
    <property type="match status" value="1"/>
</dbReference>
<reference evidence="2 3" key="1">
    <citation type="submission" date="2015-05" db="EMBL/GenBank/DDBJ databases">
        <title>Genome sequencing and analysis of members of genus Stenotrophomonas.</title>
        <authorList>
            <person name="Patil P.P."/>
            <person name="Midha S."/>
            <person name="Patil P.B."/>
        </authorList>
    </citation>
    <scope>NUCLEOTIDE SEQUENCE [LARGE SCALE GENOMIC DNA]</scope>
    <source>
        <strain evidence="2 3">DSM 24757</strain>
    </source>
</reference>
<keyword evidence="3" id="KW-1185">Reference proteome</keyword>
<dbReference type="Proteomes" id="UP000050956">
    <property type="component" value="Unassembled WGS sequence"/>
</dbReference>
<proteinExistence type="predicted"/>
<organism evidence="2 3">
    <name type="scientific">Stenotrophomonas ginsengisoli</name>
    <dbReference type="NCBI Taxonomy" id="336566"/>
    <lineage>
        <taxon>Bacteria</taxon>
        <taxon>Pseudomonadati</taxon>
        <taxon>Pseudomonadota</taxon>
        <taxon>Gammaproteobacteria</taxon>
        <taxon>Lysobacterales</taxon>
        <taxon>Lysobacteraceae</taxon>
        <taxon>Stenotrophomonas</taxon>
    </lineage>
</organism>
<dbReference type="InterPro" id="IPR026001">
    <property type="entry name" value="Abi-like_C"/>
</dbReference>
<dbReference type="PROSITE" id="PS50017">
    <property type="entry name" value="DEATH_DOMAIN"/>
    <property type="match status" value="1"/>
</dbReference>
<dbReference type="PATRIC" id="fig|336566.3.peg.1"/>
<protein>
    <recommendedName>
        <fullName evidence="1">Death domain-containing protein</fullName>
    </recommendedName>
</protein>
<comment type="caution">
    <text evidence="2">The sequence shown here is derived from an EMBL/GenBank/DDBJ whole genome shotgun (WGS) entry which is preliminary data.</text>
</comment>
<evidence type="ECO:0000259" key="1">
    <source>
        <dbReference type="PROSITE" id="PS50017"/>
    </source>
</evidence>
<dbReference type="GO" id="GO:0007165">
    <property type="term" value="P:signal transduction"/>
    <property type="evidence" value="ECO:0007669"/>
    <property type="project" value="InterPro"/>
</dbReference>
<accession>A0A0R0DMZ9</accession>
<dbReference type="STRING" id="336566.ABB30_00005"/>
<dbReference type="AlphaFoldDB" id="A0A0R0DMZ9"/>